<name>A0AAD6M8Z0_9ROSI</name>
<protein>
    <submittedName>
        <fullName evidence="2">Uncharacterized protein</fullName>
    </submittedName>
</protein>
<feature type="region of interest" description="Disordered" evidence="1">
    <location>
        <begin position="27"/>
        <end position="51"/>
    </location>
</feature>
<reference evidence="2" key="1">
    <citation type="journal article" date="2023" name="Mol. Ecol. Resour.">
        <title>Chromosome-level genome assembly of a triploid poplar Populus alba 'Berolinensis'.</title>
        <authorList>
            <person name="Chen S."/>
            <person name="Yu Y."/>
            <person name="Wang X."/>
            <person name="Wang S."/>
            <person name="Zhang T."/>
            <person name="Zhou Y."/>
            <person name="He R."/>
            <person name="Meng N."/>
            <person name="Wang Y."/>
            <person name="Liu W."/>
            <person name="Liu Z."/>
            <person name="Liu J."/>
            <person name="Guo Q."/>
            <person name="Huang H."/>
            <person name="Sederoff R.R."/>
            <person name="Wang G."/>
            <person name="Qu G."/>
            <person name="Chen S."/>
        </authorList>
    </citation>
    <scope>NUCLEOTIDE SEQUENCE</scope>
    <source>
        <strain evidence="2">SC-2020</strain>
    </source>
</reference>
<feature type="compositionally biased region" description="Polar residues" evidence="1">
    <location>
        <begin position="7"/>
        <end position="20"/>
    </location>
</feature>
<evidence type="ECO:0000313" key="3">
    <source>
        <dbReference type="Proteomes" id="UP001164929"/>
    </source>
</evidence>
<accession>A0AAD6M8Z0</accession>
<keyword evidence="3" id="KW-1185">Reference proteome</keyword>
<feature type="region of interest" description="Disordered" evidence="1">
    <location>
        <begin position="1"/>
        <end position="20"/>
    </location>
</feature>
<proteinExistence type="predicted"/>
<sequence>MKLFQYTRETSPSPPSLSTCGNSWGWNARGHVGKDPRPRQRRGAYARLDRSRQCQSRAHTAGCSWLFITGGKEH</sequence>
<gene>
    <name evidence="2" type="ORF">NC653_024520</name>
</gene>
<evidence type="ECO:0000256" key="1">
    <source>
        <dbReference type="SAM" id="MobiDB-lite"/>
    </source>
</evidence>
<dbReference type="EMBL" id="JAQIZT010000010">
    <property type="protein sequence ID" value="KAJ6981146.1"/>
    <property type="molecule type" value="Genomic_DNA"/>
</dbReference>
<dbReference type="Proteomes" id="UP001164929">
    <property type="component" value="Chromosome 10"/>
</dbReference>
<dbReference type="AlphaFoldDB" id="A0AAD6M8Z0"/>
<evidence type="ECO:0000313" key="2">
    <source>
        <dbReference type="EMBL" id="KAJ6981146.1"/>
    </source>
</evidence>
<comment type="caution">
    <text evidence="2">The sequence shown here is derived from an EMBL/GenBank/DDBJ whole genome shotgun (WGS) entry which is preliminary data.</text>
</comment>
<organism evidence="2 3">
    <name type="scientific">Populus alba x Populus x berolinensis</name>
    <dbReference type="NCBI Taxonomy" id="444605"/>
    <lineage>
        <taxon>Eukaryota</taxon>
        <taxon>Viridiplantae</taxon>
        <taxon>Streptophyta</taxon>
        <taxon>Embryophyta</taxon>
        <taxon>Tracheophyta</taxon>
        <taxon>Spermatophyta</taxon>
        <taxon>Magnoliopsida</taxon>
        <taxon>eudicotyledons</taxon>
        <taxon>Gunneridae</taxon>
        <taxon>Pentapetalae</taxon>
        <taxon>rosids</taxon>
        <taxon>fabids</taxon>
        <taxon>Malpighiales</taxon>
        <taxon>Salicaceae</taxon>
        <taxon>Saliceae</taxon>
        <taxon>Populus</taxon>
    </lineage>
</organism>